<sequence length="68" mass="7536">MESYAATSRLLEFVPEPLLAGVLAGIGFMLLALALLLGSAYVVSRRRDRRSRKRDNEPLPVIYKCSPS</sequence>
<name>A0ABV0XAP8_9TELE</name>
<organism evidence="2 3">
    <name type="scientific">Xenotaenia resolanae</name>
    <dbReference type="NCBI Taxonomy" id="208358"/>
    <lineage>
        <taxon>Eukaryota</taxon>
        <taxon>Metazoa</taxon>
        <taxon>Chordata</taxon>
        <taxon>Craniata</taxon>
        <taxon>Vertebrata</taxon>
        <taxon>Euteleostomi</taxon>
        <taxon>Actinopterygii</taxon>
        <taxon>Neopterygii</taxon>
        <taxon>Teleostei</taxon>
        <taxon>Neoteleostei</taxon>
        <taxon>Acanthomorphata</taxon>
        <taxon>Ovalentaria</taxon>
        <taxon>Atherinomorphae</taxon>
        <taxon>Cyprinodontiformes</taxon>
        <taxon>Goodeidae</taxon>
        <taxon>Xenotaenia</taxon>
    </lineage>
</organism>
<keyword evidence="3" id="KW-1185">Reference proteome</keyword>
<dbReference type="EMBL" id="JAHRIM010096317">
    <property type="protein sequence ID" value="MEQ2278408.1"/>
    <property type="molecule type" value="Genomic_DNA"/>
</dbReference>
<evidence type="ECO:0000313" key="3">
    <source>
        <dbReference type="Proteomes" id="UP001444071"/>
    </source>
</evidence>
<protein>
    <submittedName>
        <fullName evidence="2">Uncharacterized protein</fullName>
    </submittedName>
</protein>
<accession>A0ABV0XAP8</accession>
<keyword evidence="1" id="KW-0812">Transmembrane</keyword>
<keyword evidence="1" id="KW-1133">Transmembrane helix</keyword>
<comment type="caution">
    <text evidence="2">The sequence shown here is derived from an EMBL/GenBank/DDBJ whole genome shotgun (WGS) entry which is preliminary data.</text>
</comment>
<feature type="transmembrane region" description="Helical" evidence="1">
    <location>
        <begin position="20"/>
        <end position="44"/>
    </location>
</feature>
<dbReference type="Proteomes" id="UP001444071">
    <property type="component" value="Unassembled WGS sequence"/>
</dbReference>
<evidence type="ECO:0000313" key="2">
    <source>
        <dbReference type="EMBL" id="MEQ2278408.1"/>
    </source>
</evidence>
<evidence type="ECO:0000256" key="1">
    <source>
        <dbReference type="SAM" id="Phobius"/>
    </source>
</evidence>
<reference evidence="2 3" key="1">
    <citation type="submission" date="2021-06" db="EMBL/GenBank/DDBJ databases">
        <authorList>
            <person name="Palmer J.M."/>
        </authorList>
    </citation>
    <scope>NUCLEOTIDE SEQUENCE [LARGE SCALE GENOMIC DNA]</scope>
    <source>
        <strain evidence="2 3">XR_2019</strain>
        <tissue evidence="2">Muscle</tissue>
    </source>
</reference>
<feature type="non-terminal residue" evidence="2">
    <location>
        <position position="68"/>
    </location>
</feature>
<gene>
    <name evidence="2" type="ORF">XENORESO_017975</name>
</gene>
<proteinExistence type="predicted"/>
<keyword evidence="1" id="KW-0472">Membrane</keyword>
<feature type="non-terminal residue" evidence="2">
    <location>
        <position position="1"/>
    </location>
</feature>